<dbReference type="GO" id="GO:0008483">
    <property type="term" value="F:transaminase activity"/>
    <property type="evidence" value="ECO:0007669"/>
    <property type="project" value="UniProtKB-KW"/>
</dbReference>
<dbReference type="InterPro" id="IPR004838">
    <property type="entry name" value="NHTrfase_class1_PyrdxlP-BS"/>
</dbReference>
<dbReference type="AlphaFoldDB" id="A0A6V8PG19"/>
<dbReference type="CDD" id="cd00609">
    <property type="entry name" value="AAT_like"/>
    <property type="match status" value="1"/>
</dbReference>
<dbReference type="Gene3D" id="3.90.1150.10">
    <property type="entry name" value="Aspartate Aminotransferase, domain 1"/>
    <property type="match status" value="1"/>
</dbReference>
<comment type="similarity">
    <text evidence="4">Belongs to the class-I pyridoxal-phosphate-dependent aminotransferase family.</text>
</comment>
<dbReference type="GO" id="GO:0030170">
    <property type="term" value="F:pyridoxal phosphate binding"/>
    <property type="evidence" value="ECO:0007669"/>
    <property type="project" value="InterPro"/>
</dbReference>
<keyword evidence="3 4" id="KW-0808">Transferase</keyword>
<dbReference type="InterPro" id="IPR015422">
    <property type="entry name" value="PyrdxlP-dep_Trfase_small"/>
</dbReference>
<dbReference type="InterPro" id="IPR015421">
    <property type="entry name" value="PyrdxlP-dep_Trfase_major"/>
</dbReference>
<dbReference type="SUPFAM" id="SSF53383">
    <property type="entry name" value="PLP-dependent transferases"/>
    <property type="match status" value="1"/>
</dbReference>
<accession>A0A6V8PG19</accession>
<evidence type="ECO:0000256" key="1">
    <source>
        <dbReference type="ARBA" id="ARBA00001933"/>
    </source>
</evidence>
<feature type="domain" description="Aminotransferase class I/classII large" evidence="5">
    <location>
        <begin position="67"/>
        <end position="417"/>
    </location>
</feature>
<gene>
    <name evidence="6" type="ORF">HKBW3S34_02202</name>
</gene>
<dbReference type="PANTHER" id="PTHR42832:SF3">
    <property type="entry name" value="L-GLUTAMINE--4-(METHYLSULFANYL)-2-OXOBUTANOATE AMINOTRANSFERASE"/>
    <property type="match status" value="1"/>
</dbReference>
<evidence type="ECO:0000256" key="4">
    <source>
        <dbReference type="RuleBase" id="RU000481"/>
    </source>
</evidence>
<dbReference type="Gene3D" id="3.40.640.10">
    <property type="entry name" value="Type I PLP-dependent aspartate aminotransferase-like (Major domain)"/>
    <property type="match status" value="1"/>
</dbReference>
<dbReference type="PROSITE" id="PS00105">
    <property type="entry name" value="AA_TRANSFER_CLASS_1"/>
    <property type="match status" value="1"/>
</dbReference>
<dbReference type="InterPro" id="IPR015424">
    <property type="entry name" value="PyrdxlP-dep_Trfase"/>
</dbReference>
<feature type="non-terminal residue" evidence="6">
    <location>
        <position position="1"/>
    </location>
</feature>
<dbReference type="Proteomes" id="UP000588083">
    <property type="component" value="Unassembled WGS sequence"/>
</dbReference>
<dbReference type="InterPro" id="IPR050881">
    <property type="entry name" value="LL-DAP_aminotransferase"/>
</dbReference>
<proteinExistence type="inferred from homology"/>
<evidence type="ECO:0000256" key="2">
    <source>
        <dbReference type="ARBA" id="ARBA00022576"/>
    </source>
</evidence>
<evidence type="ECO:0000313" key="6">
    <source>
        <dbReference type="EMBL" id="GFP31283.1"/>
    </source>
</evidence>
<name>A0A6V8PG19_9ACTN</name>
<comment type="cofactor">
    <cofactor evidence="1 4">
        <name>pyridoxal 5'-phosphate</name>
        <dbReference type="ChEBI" id="CHEBI:597326"/>
    </cofactor>
</comment>
<dbReference type="EC" id="2.6.1.-" evidence="4"/>
<evidence type="ECO:0000256" key="3">
    <source>
        <dbReference type="ARBA" id="ARBA00022679"/>
    </source>
</evidence>
<dbReference type="PANTHER" id="PTHR42832">
    <property type="entry name" value="AMINO ACID AMINOTRANSFERASE"/>
    <property type="match status" value="1"/>
</dbReference>
<dbReference type="NCBIfam" id="NF006756">
    <property type="entry name" value="PRK09276.1"/>
    <property type="match status" value="1"/>
</dbReference>
<reference evidence="6 7" key="1">
    <citation type="journal article" date="2020" name="Front. Microbiol.">
        <title>Single-cell genomics of novel Actinobacteria with the Wood-Ljungdahl pathway discovered in a serpentinizing system.</title>
        <authorList>
            <person name="Merino N."/>
            <person name="Kawai M."/>
            <person name="Boyd E.S."/>
            <person name="Colman D.R."/>
            <person name="McGlynn S.E."/>
            <person name="Nealson K.H."/>
            <person name="Kurokawa K."/>
            <person name="Hongoh Y."/>
        </authorList>
    </citation>
    <scope>NUCLEOTIDE SEQUENCE [LARGE SCALE GENOMIC DNA]</scope>
    <source>
        <strain evidence="6 7">S34</strain>
    </source>
</reference>
<evidence type="ECO:0000259" key="5">
    <source>
        <dbReference type="Pfam" id="PF00155"/>
    </source>
</evidence>
<keyword evidence="2 4" id="KW-0032">Aminotransferase</keyword>
<dbReference type="Pfam" id="PF00155">
    <property type="entry name" value="Aminotran_1_2"/>
    <property type="match status" value="1"/>
</dbReference>
<comment type="caution">
    <text evidence="6">The sequence shown here is derived from an EMBL/GenBank/DDBJ whole genome shotgun (WGS) entry which is preliminary data.</text>
</comment>
<dbReference type="EMBL" id="BLRZ01000241">
    <property type="protein sequence ID" value="GFP31283.1"/>
    <property type="molecule type" value="Genomic_DNA"/>
</dbReference>
<organism evidence="6 7">
    <name type="scientific">Candidatus Hakubella thermalkaliphila</name>
    <dbReference type="NCBI Taxonomy" id="2754717"/>
    <lineage>
        <taxon>Bacteria</taxon>
        <taxon>Bacillati</taxon>
        <taxon>Actinomycetota</taxon>
        <taxon>Actinomycetota incertae sedis</taxon>
        <taxon>Candidatus Hakubellales</taxon>
        <taxon>Candidatus Hakubellaceae</taxon>
        <taxon>Candidatus Hakubella</taxon>
    </lineage>
</organism>
<dbReference type="InterPro" id="IPR004839">
    <property type="entry name" value="Aminotransferase_I/II_large"/>
</dbReference>
<protein>
    <recommendedName>
        <fullName evidence="4">Aminotransferase</fullName>
        <ecNumber evidence="4">2.6.1.-</ecNumber>
    </recommendedName>
</protein>
<evidence type="ECO:0000313" key="7">
    <source>
        <dbReference type="Proteomes" id="UP000588083"/>
    </source>
</evidence>
<keyword evidence="7" id="KW-1185">Reference proteome</keyword>
<sequence length="425" mass="47225">GDLSGHGTGGVAPSAVRGGLKMAVSHSDYRKEQITSMRPAKRIENLPPYMFARIDQLLEEKQQQGVDIINLGIGDPDRPTPEHIVEALCQAAHDPANQRYPSYYGLKRLRDTISLWFEKRFGVALHPDREILPTIGSKEGLAHVSWALINEGDWALLPNPAYTVYKTSVILAGGRPYDLPLLEENDFLVDFDSVDARTARRARLLYFNYPNNPTSAVADGAFFERAIQFAKDYDLVLCHDCAYSEITFDGYKAPSLLQFRGGKDVGIEFHSLSKTFNMTGWRIGFAVGNSELIDSLATLKTNIDSGVFNAIQHAAIAALEGPKEPTEQTCLIYQKRRDLVIETMEQIGLKAQKPRGTMFVWARVPPGFTSESFSQKLVREANVFVTPGSAFGSFGEGFIRISLTISDERLKEAMERIRLCLSAGK</sequence>